<reference evidence="1" key="1">
    <citation type="journal article" date="2022" name="Front. Genet.">
        <title>Chromosome-Scale Assembly of the Dendrobium nobile Genome Provides Insights Into the Molecular Mechanism of the Biosynthesis of the Medicinal Active Ingredient of Dendrobium.</title>
        <authorList>
            <person name="Xu Q."/>
            <person name="Niu S.-C."/>
            <person name="Li K.-L."/>
            <person name="Zheng P.-J."/>
            <person name="Zhang X.-J."/>
            <person name="Jia Y."/>
            <person name="Liu Y."/>
            <person name="Niu Y.-X."/>
            <person name="Yu L.-H."/>
            <person name="Chen D.-F."/>
            <person name="Zhang G.-Q."/>
        </authorList>
    </citation>
    <scope>NUCLEOTIDE SEQUENCE</scope>
    <source>
        <tissue evidence="1">Leaf</tissue>
    </source>
</reference>
<dbReference type="Proteomes" id="UP000829196">
    <property type="component" value="Unassembled WGS sequence"/>
</dbReference>
<dbReference type="AlphaFoldDB" id="A0A8T3B8L1"/>
<proteinExistence type="predicted"/>
<organism evidence="1 2">
    <name type="scientific">Dendrobium nobile</name>
    <name type="common">Orchid</name>
    <dbReference type="NCBI Taxonomy" id="94219"/>
    <lineage>
        <taxon>Eukaryota</taxon>
        <taxon>Viridiplantae</taxon>
        <taxon>Streptophyta</taxon>
        <taxon>Embryophyta</taxon>
        <taxon>Tracheophyta</taxon>
        <taxon>Spermatophyta</taxon>
        <taxon>Magnoliopsida</taxon>
        <taxon>Liliopsida</taxon>
        <taxon>Asparagales</taxon>
        <taxon>Orchidaceae</taxon>
        <taxon>Epidendroideae</taxon>
        <taxon>Malaxideae</taxon>
        <taxon>Dendrobiinae</taxon>
        <taxon>Dendrobium</taxon>
    </lineage>
</organism>
<dbReference type="EMBL" id="JAGYWB010000011">
    <property type="protein sequence ID" value="KAI0503706.1"/>
    <property type="molecule type" value="Genomic_DNA"/>
</dbReference>
<name>A0A8T3B8L1_DENNO</name>
<evidence type="ECO:0000313" key="1">
    <source>
        <dbReference type="EMBL" id="KAI0503706.1"/>
    </source>
</evidence>
<sequence>MDETIEKSVRRVGACLDSGFTPDLIELTPAKRHKTQNKIEESHERGERCLTFRRAPVVSSDPTGTTLSKGGEAASFCDSFKTLLNLVTREAKEQQERPKSKIQRRTKTDVEKNIVVASASPCLHSFFNPVFGSRQFFLFYIIRIVNVI</sequence>
<protein>
    <submittedName>
        <fullName evidence="1">Uncharacterized protein</fullName>
    </submittedName>
</protein>
<comment type="caution">
    <text evidence="1">The sequence shown here is derived from an EMBL/GenBank/DDBJ whole genome shotgun (WGS) entry which is preliminary data.</text>
</comment>
<keyword evidence="2" id="KW-1185">Reference proteome</keyword>
<accession>A0A8T3B8L1</accession>
<gene>
    <name evidence="1" type="ORF">KFK09_014644</name>
</gene>
<evidence type="ECO:0000313" key="2">
    <source>
        <dbReference type="Proteomes" id="UP000829196"/>
    </source>
</evidence>